<dbReference type="PANTHER" id="PTHR35525:SF3">
    <property type="entry name" value="BLL6575 PROTEIN"/>
    <property type="match status" value="1"/>
</dbReference>
<evidence type="ECO:0000259" key="1">
    <source>
        <dbReference type="Pfam" id="PF11706"/>
    </source>
</evidence>
<protein>
    <submittedName>
        <fullName evidence="2">CGNR zinc finger domain-containing protein</fullName>
    </submittedName>
</protein>
<comment type="caution">
    <text evidence="2">The sequence shown here is derived from an EMBL/GenBank/DDBJ whole genome shotgun (WGS) entry which is preliminary data.</text>
</comment>
<dbReference type="InterPro" id="IPR023286">
    <property type="entry name" value="ABATE_dom_sf"/>
</dbReference>
<dbReference type="RefSeq" id="WP_221025856.1">
    <property type="nucleotide sequence ID" value="NZ_JAIEZQ010000002.1"/>
</dbReference>
<name>A0ABS7RQH3_9ACTN</name>
<dbReference type="PANTHER" id="PTHR35525">
    <property type="entry name" value="BLL6575 PROTEIN"/>
    <property type="match status" value="1"/>
</dbReference>
<dbReference type="Proteomes" id="UP000754710">
    <property type="component" value="Unassembled WGS sequence"/>
</dbReference>
<dbReference type="Gene3D" id="1.10.3300.10">
    <property type="entry name" value="Jann2411-like domain"/>
    <property type="match status" value="1"/>
</dbReference>
<dbReference type="SUPFAM" id="SSF160904">
    <property type="entry name" value="Jann2411-like"/>
    <property type="match status" value="1"/>
</dbReference>
<keyword evidence="3" id="KW-1185">Reference proteome</keyword>
<proteinExistence type="predicted"/>
<gene>
    <name evidence="2" type="ORF">K1X13_15205</name>
</gene>
<dbReference type="InterPro" id="IPR010852">
    <property type="entry name" value="ABATE"/>
</dbReference>
<dbReference type="EMBL" id="JAIEZQ010000002">
    <property type="protein sequence ID" value="MBY9076180.1"/>
    <property type="molecule type" value="Genomic_DNA"/>
</dbReference>
<organism evidence="2 3">
    <name type="scientific">Nocardioides jiangsuensis</name>
    <dbReference type="NCBI Taxonomy" id="2866161"/>
    <lineage>
        <taxon>Bacteria</taxon>
        <taxon>Bacillati</taxon>
        <taxon>Actinomycetota</taxon>
        <taxon>Actinomycetes</taxon>
        <taxon>Propionibacteriales</taxon>
        <taxon>Nocardioidaceae</taxon>
        <taxon>Nocardioides</taxon>
    </lineage>
</organism>
<feature type="domain" description="Zinc finger CGNR" evidence="1">
    <location>
        <begin position="137"/>
        <end position="180"/>
    </location>
</feature>
<dbReference type="Pfam" id="PF07336">
    <property type="entry name" value="ABATE"/>
    <property type="match status" value="1"/>
</dbReference>
<reference evidence="2 3" key="1">
    <citation type="submission" date="2021-08" db="EMBL/GenBank/DDBJ databases">
        <title>Nocardioides bacterium WL0053 sp. nov., isolated from the sediment.</title>
        <authorList>
            <person name="Wang L."/>
            <person name="Zhang D."/>
            <person name="Zhang A."/>
        </authorList>
    </citation>
    <scope>NUCLEOTIDE SEQUENCE [LARGE SCALE GENOMIC DNA]</scope>
    <source>
        <strain evidence="2 3">WL0053</strain>
    </source>
</reference>
<sequence>MLFSHDTEHSLACVVDLVNSEPSTATDELLGDLEALSRFVERHAVSEVGTLTDADLRAVHDLRARIRPVFGAATDGRAAEIVNGLVSEAPVTPRLTAHDGYPWHVHYFSPGAGLAEHLAVDCGMALAHVISLGERDRLRTCEAPDCDQVLVDLSRNRSKRYCDARTCGNRLHVAAYRERRRAETPG</sequence>
<dbReference type="InterPro" id="IPR021005">
    <property type="entry name" value="Znf_CGNR"/>
</dbReference>
<dbReference type="Pfam" id="PF11706">
    <property type="entry name" value="zf-CGNR"/>
    <property type="match status" value="1"/>
</dbReference>
<evidence type="ECO:0000313" key="3">
    <source>
        <dbReference type="Proteomes" id="UP000754710"/>
    </source>
</evidence>
<evidence type="ECO:0000313" key="2">
    <source>
        <dbReference type="EMBL" id="MBY9076180.1"/>
    </source>
</evidence>
<accession>A0ABS7RQH3</accession>